<protein>
    <submittedName>
        <fullName evidence="3">DUF4328 domain-containing protein</fullName>
    </submittedName>
</protein>
<organism evidence="3 4">
    <name type="scientific">Novosphingobium clariflavum</name>
    <dbReference type="NCBI Taxonomy" id="2029884"/>
    <lineage>
        <taxon>Bacteria</taxon>
        <taxon>Pseudomonadati</taxon>
        <taxon>Pseudomonadota</taxon>
        <taxon>Alphaproteobacteria</taxon>
        <taxon>Sphingomonadales</taxon>
        <taxon>Sphingomonadaceae</taxon>
        <taxon>Novosphingobium</taxon>
    </lineage>
</organism>
<evidence type="ECO:0000313" key="3">
    <source>
        <dbReference type="EMBL" id="MFC0683440.1"/>
    </source>
</evidence>
<proteinExistence type="predicted"/>
<dbReference type="Pfam" id="PF14219">
    <property type="entry name" value="DUF4328"/>
    <property type="match status" value="1"/>
</dbReference>
<dbReference type="InterPro" id="IPR025565">
    <property type="entry name" value="DUF4328"/>
</dbReference>
<dbReference type="Proteomes" id="UP001589858">
    <property type="component" value="Unassembled WGS sequence"/>
</dbReference>
<name>A0ABV6S2I1_9SPHN</name>
<evidence type="ECO:0000313" key="4">
    <source>
        <dbReference type="Proteomes" id="UP001589858"/>
    </source>
</evidence>
<evidence type="ECO:0000259" key="2">
    <source>
        <dbReference type="Pfam" id="PF14219"/>
    </source>
</evidence>
<dbReference type="EMBL" id="JBHLTM010000011">
    <property type="protein sequence ID" value="MFC0683440.1"/>
    <property type="molecule type" value="Genomic_DNA"/>
</dbReference>
<dbReference type="RefSeq" id="WP_267219237.1">
    <property type="nucleotide sequence ID" value="NZ_JAPCWC010000003.1"/>
</dbReference>
<keyword evidence="4" id="KW-1185">Reference proteome</keyword>
<feature type="transmembrane region" description="Helical" evidence="1">
    <location>
        <begin position="22"/>
        <end position="44"/>
    </location>
</feature>
<sequence length="225" mass="24217">MHGQISPRDAARLKGYSLATQVAIAVSALSAILLLAAFFWAYSVRQTGLAPDQSTSIGIGILGGVGMIGLVLPSLAGTATFLLWFHKAIANLHRAELSGLRARPLWSVISLFVPIAQLFVPFLAMRELWNRSHGEDEYQSRTAVTTISVWWLCLLTGSFLIAFVLVIASLYVFSPIKLVAPGLLNFMLLVVGIGFQCMAAGCLVVILRRITEAQASLIDGSAIFA</sequence>
<evidence type="ECO:0000256" key="1">
    <source>
        <dbReference type="SAM" id="Phobius"/>
    </source>
</evidence>
<feature type="transmembrane region" description="Helical" evidence="1">
    <location>
        <begin position="149"/>
        <end position="174"/>
    </location>
</feature>
<feature type="transmembrane region" description="Helical" evidence="1">
    <location>
        <begin position="105"/>
        <end position="124"/>
    </location>
</feature>
<gene>
    <name evidence="3" type="ORF">ACFFF8_02400</name>
</gene>
<keyword evidence="1" id="KW-0472">Membrane</keyword>
<accession>A0ABV6S2I1</accession>
<feature type="domain" description="DUF4328" evidence="2">
    <location>
        <begin position="64"/>
        <end position="210"/>
    </location>
</feature>
<reference evidence="3 4" key="1">
    <citation type="submission" date="2024-09" db="EMBL/GenBank/DDBJ databases">
        <authorList>
            <person name="Sun Q."/>
            <person name="Mori K."/>
        </authorList>
    </citation>
    <scope>NUCLEOTIDE SEQUENCE [LARGE SCALE GENOMIC DNA]</scope>
    <source>
        <strain evidence="3 4">CICC 11035S</strain>
    </source>
</reference>
<feature type="transmembrane region" description="Helical" evidence="1">
    <location>
        <begin position="186"/>
        <end position="207"/>
    </location>
</feature>
<comment type="caution">
    <text evidence="3">The sequence shown here is derived from an EMBL/GenBank/DDBJ whole genome shotgun (WGS) entry which is preliminary data.</text>
</comment>
<keyword evidence="1" id="KW-0812">Transmembrane</keyword>
<keyword evidence="1" id="KW-1133">Transmembrane helix</keyword>
<feature type="transmembrane region" description="Helical" evidence="1">
    <location>
        <begin position="56"/>
        <end position="85"/>
    </location>
</feature>